<dbReference type="CDD" id="cd11393">
    <property type="entry name" value="bHLH_AtbHLH_like"/>
    <property type="match status" value="1"/>
</dbReference>
<feature type="compositionally biased region" description="Polar residues" evidence="7">
    <location>
        <begin position="19"/>
        <end position="33"/>
    </location>
</feature>
<dbReference type="Pfam" id="PF22754">
    <property type="entry name" value="bHLH-TF_ACT-like_plant"/>
    <property type="match status" value="1"/>
</dbReference>
<dbReference type="AlphaFoldDB" id="A0A2P5XAN0"/>
<feature type="region of interest" description="Disordered" evidence="7">
    <location>
        <begin position="1"/>
        <end position="75"/>
    </location>
</feature>
<protein>
    <recommendedName>
        <fullName evidence="8">BHLH domain-containing protein</fullName>
    </recommendedName>
</protein>
<keyword evidence="3" id="KW-0238">DNA-binding</keyword>
<feature type="compositionally biased region" description="Basic and acidic residues" evidence="7">
    <location>
        <begin position="1"/>
        <end position="17"/>
    </location>
</feature>
<reference evidence="9 10" key="1">
    <citation type="submission" date="2015-01" db="EMBL/GenBank/DDBJ databases">
        <title>Genome of allotetraploid Gossypium barbadense reveals genomic plasticity and fiber elongation in cotton evolution.</title>
        <authorList>
            <person name="Chen X."/>
            <person name="Liu X."/>
            <person name="Zhao B."/>
            <person name="Zheng H."/>
            <person name="Hu Y."/>
            <person name="Lu G."/>
            <person name="Yang C."/>
            <person name="Chen J."/>
            <person name="Shan C."/>
            <person name="Zhang L."/>
            <person name="Zhou Y."/>
            <person name="Wang L."/>
            <person name="Guo W."/>
            <person name="Bai Y."/>
            <person name="Ruan J."/>
            <person name="Shangguan X."/>
            <person name="Mao Y."/>
            <person name="Jiang J."/>
            <person name="Zhu Y."/>
            <person name="Lei J."/>
            <person name="Kang H."/>
            <person name="Chen S."/>
            <person name="He X."/>
            <person name="Wang R."/>
            <person name="Wang Y."/>
            <person name="Chen J."/>
            <person name="Wang L."/>
            <person name="Yu S."/>
            <person name="Wang B."/>
            <person name="Wei J."/>
            <person name="Song S."/>
            <person name="Lu X."/>
            <person name="Gao Z."/>
            <person name="Gu W."/>
            <person name="Deng X."/>
            <person name="Ma D."/>
            <person name="Wang S."/>
            <person name="Liang W."/>
            <person name="Fang L."/>
            <person name="Cai C."/>
            <person name="Zhu X."/>
            <person name="Zhou B."/>
            <person name="Zhang Y."/>
            <person name="Chen Z."/>
            <person name="Xu S."/>
            <person name="Zhu R."/>
            <person name="Wang S."/>
            <person name="Zhang T."/>
            <person name="Zhao G."/>
        </authorList>
    </citation>
    <scope>NUCLEOTIDE SEQUENCE [LARGE SCALE GENOMIC DNA]</scope>
    <source>
        <strain evidence="10">cv. Xinhai21</strain>
        <tissue evidence="9">Leaf</tissue>
    </source>
</reference>
<keyword evidence="6" id="KW-0175">Coiled coil</keyword>
<dbReference type="InterPro" id="IPR036638">
    <property type="entry name" value="HLH_DNA-bd_sf"/>
</dbReference>
<dbReference type="InterPro" id="IPR045239">
    <property type="entry name" value="bHLH95_bHLH"/>
</dbReference>
<sequence length="308" mass="34807">MSEEGRHESFLLWEKNHQSRPLSISDNNNNSPGLGSEDKSATHNNNQQQEDNSQAETKKKKKGSESDDEHDMHIWTERERRKKMRNMIHRESKEHMNFTILGVHPIPKIVDLLIKGADKSTIVDEAVNYIKTLQQTLQNLEKKKLERSIQGAINVGYHPSLAMNTQNQTLEYSSREAFLADQVSSSSTDLANNNNATKISSSFSMSTQSRPVTFETWTSSNLVLNVCGNEAQKTVCSPKKPGLLATIYYILKKHKMEVVSAQVSSFCKHSMFMIQACANEASKQSVETFQVEDMFKQAVGEIMCWVSS</sequence>
<evidence type="ECO:0000256" key="2">
    <source>
        <dbReference type="ARBA" id="ARBA00023015"/>
    </source>
</evidence>
<dbReference type="PANTHER" id="PTHR46772:SF8">
    <property type="entry name" value="TRANSCRIPTION FACTOR BHLH95"/>
    <property type="match status" value="1"/>
</dbReference>
<evidence type="ECO:0000313" key="10">
    <source>
        <dbReference type="Proteomes" id="UP000239757"/>
    </source>
</evidence>
<evidence type="ECO:0000256" key="3">
    <source>
        <dbReference type="ARBA" id="ARBA00023125"/>
    </source>
</evidence>
<accession>A0A2P5XAN0</accession>
<dbReference type="EMBL" id="KZ665302">
    <property type="protein sequence ID" value="PPS00388.1"/>
    <property type="molecule type" value="Genomic_DNA"/>
</dbReference>
<evidence type="ECO:0000256" key="1">
    <source>
        <dbReference type="ARBA" id="ARBA00004123"/>
    </source>
</evidence>
<feature type="compositionally biased region" description="Polar residues" evidence="7">
    <location>
        <begin position="42"/>
        <end position="55"/>
    </location>
</feature>
<dbReference type="GO" id="GO:0009960">
    <property type="term" value="P:endosperm development"/>
    <property type="evidence" value="ECO:0007669"/>
    <property type="project" value="InterPro"/>
</dbReference>
<keyword evidence="5" id="KW-0539">Nucleus</keyword>
<evidence type="ECO:0000313" key="9">
    <source>
        <dbReference type="EMBL" id="PPS00388.1"/>
    </source>
</evidence>
<organism evidence="9 10">
    <name type="scientific">Gossypium barbadense</name>
    <name type="common">Sea Island cotton</name>
    <name type="synonym">Hibiscus barbadensis</name>
    <dbReference type="NCBI Taxonomy" id="3634"/>
    <lineage>
        <taxon>Eukaryota</taxon>
        <taxon>Viridiplantae</taxon>
        <taxon>Streptophyta</taxon>
        <taxon>Embryophyta</taxon>
        <taxon>Tracheophyta</taxon>
        <taxon>Spermatophyta</taxon>
        <taxon>Magnoliopsida</taxon>
        <taxon>eudicotyledons</taxon>
        <taxon>Gunneridae</taxon>
        <taxon>Pentapetalae</taxon>
        <taxon>rosids</taxon>
        <taxon>malvids</taxon>
        <taxon>Malvales</taxon>
        <taxon>Malvaceae</taxon>
        <taxon>Malvoideae</taxon>
        <taxon>Gossypium</taxon>
    </lineage>
</organism>
<feature type="domain" description="BHLH" evidence="8">
    <location>
        <begin position="68"/>
        <end position="133"/>
    </location>
</feature>
<dbReference type="PANTHER" id="PTHR46772">
    <property type="entry name" value="BHLH DOMAIN-CONTAINING PROTEIN"/>
    <property type="match status" value="1"/>
</dbReference>
<proteinExistence type="predicted"/>
<feature type="coiled-coil region" evidence="6">
    <location>
        <begin position="123"/>
        <end position="150"/>
    </location>
</feature>
<dbReference type="GO" id="GO:0003677">
    <property type="term" value="F:DNA binding"/>
    <property type="evidence" value="ECO:0007669"/>
    <property type="project" value="UniProtKB-KW"/>
</dbReference>
<dbReference type="GO" id="GO:0003700">
    <property type="term" value="F:DNA-binding transcription factor activity"/>
    <property type="evidence" value="ECO:0007669"/>
    <property type="project" value="InterPro"/>
</dbReference>
<evidence type="ECO:0000259" key="8">
    <source>
        <dbReference type="PROSITE" id="PS50888"/>
    </source>
</evidence>
<dbReference type="InterPro" id="IPR044278">
    <property type="entry name" value="BHLH95-like"/>
</dbReference>
<dbReference type="PROSITE" id="PS50888">
    <property type="entry name" value="BHLH"/>
    <property type="match status" value="1"/>
</dbReference>
<name>A0A2P5XAN0_GOSBA</name>
<dbReference type="OrthoDB" id="690068at2759"/>
<dbReference type="GO" id="GO:0005634">
    <property type="term" value="C:nucleus"/>
    <property type="evidence" value="ECO:0007669"/>
    <property type="project" value="UniProtKB-SubCell"/>
</dbReference>
<keyword evidence="4" id="KW-0804">Transcription</keyword>
<dbReference type="GO" id="GO:0046983">
    <property type="term" value="F:protein dimerization activity"/>
    <property type="evidence" value="ECO:0007669"/>
    <property type="project" value="InterPro"/>
</dbReference>
<evidence type="ECO:0000256" key="6">
    <source>
        <dbReference type="SAM" id="Coils"/>
    </source>
</evidence>
<keyword evidence="2" id="KW-0805">Transcription regulation</keyword>
<evidence type="ECO:0000256" key="5">
    <source>
        <dbReference type="ARBA" id="ARBA00023242"/>
    </source>
</evidence>
<gene>
    <name evidence="9" type="ORF">GOBAR_AA20273</name>
</gene>
<dbReference type="Proteomes" id="UP000239757">
    <property type="component" value="Unassembled WGS sequence"/>
</dbReference>
<dbReference type="SUPFAM" id="SSF47459">
    <property type="entry name" value="HLH, helix-loop-helix DNA-binding domain"/>
    <property type="match status" value="1"/>
</dbReference>
<comment type="subcellular location">
    <subcellularLocation>
        <location evidence="1">Nucleus</location>
    </subcellularLocation>
</comment>
<dbReference type="InterPro" id="IPR011598">
    <property type="entry name" value="bHLH_dom"/>
</dbReference>
<dbReference type="Gene3D" id="4.10.280.10">
    <property type="entry name" value="Helix-loop-helix DNA-binding domain"/>
    <property type="match status" value="1"/>
</dbReference>
<evidence type="ECO:0000256" key="7">
    <source>
        <dbReference type="SAM" id="MobiDB-lite"/>
    </source>
</evidence>
<dbReference type="InterPro" id="IPR054502">
    <property type="entry name" value="bHLH-TF_ACT-like_plant"/>
</dbReference>
<evidence type="ECO:0000256" key="4">
    <source>
        <dbReference type="ARBA" id="ARBA00023163"/>
    </source>
</evidence>